<evidence type="ECO:0000313" key="3">
    <source>
        <dbReference type="Proteomes" id="UP000774000"/>
    </source>
</evidence>
<feature type="domain" description="Damage-control phosphatase ARMT1-like metal-binding" evidence="1">
    <location>
        <begin position="6"/>
        <end position="278"/>
    </location>
</feature>
<keyword evidence="3" id="KW-1185">Reference proteome</keyword>
<dbReference type="Gene3D" id="1.10.285.20">
    <property type="entry name" value="Uncharacterised protein PF01937, DUF89, domain 2"/>
    <property type="match status" value="1"/>
</dbReference>
<reference evidence="2" key="1">
    <citation type="submission" date="2021-01" db="EMBL/GenBank/DDBJ databases">
        <title>Genomic Encyclopedia of Type Strains, Phase IV (KMG-IV): sequencing the most valuable type-strain genomes for metagenomic binning, comparative biology and taxonomic classification.</title>
        <authorList>
            <person name="Goeker M."/>
        </authorList>
    </citation>
    <scope>NUCLEOTIDE SEQUENCE</scope>
    <source>
        <strain evidence="2">DSM 23230</strain>
    </source>
</reference>
<comment type="caution">
    <text evidence="2">The sequence shown here is derived from an EMBL/GenBank/DDBJ whole genome shotgun (WGS) entry which is preliminary data.</text>
</comment>
<dbReference type="InterPro" id="IPR002791">
    <property type="entry name" value="ARMT1-like_metal-bd"/>
</dbReference>
<dbReference type="InterPro" id="IPR036075">
    <property type="entry name" value="ARMT-1-like_metal-bd_sf"/>
</dbReference>
<gene>
    <name evidence="2" type="ORF">JOC47_001221</name>
</gene>
<accession>A0A938XNZ0</accession>
<dbReference type="Pfam" id="PF01937">
    <property type="entry name" value="ARMT1-like_dom"/>
    <property type="match status" value="1"/>
</dbReference>
<sequence>MQIELDCFPCIFRQVLESSRMVTDDEGLIKEILDEYSKLVPKVDDNIMGPTLGKYGQDIVKEKTNTDDPYREFKRKHMKLAQEIYPEAEEIINQADDSLFDALVIAATGNAIDAGVSLDVDVAHHLKQSTGSGFVKSDYAELKTKLQNEEKVLIIGDNAGEAIFDKLLIKELKKYNVEIIYAYRDAPILNDVTIKEIKEIGIDKLADRVLSSGCQTPGTILNETTDEFRKIYNQAGIVISKGQGNFEGLSGASRSIFFLLKAKCELIASILDVEQGDLILSGGGFKLR</sequence>
<evidence type="ECO:0000259" key="1">
    <source>
        <dbReference type="Pfam" id="PF01937"/>
    </source>
</evidence>
<dbReference type="RefSeq" id="WP_204701158.1">
    <property type="nucleotide sequence ID" value="NZ_JAFBDQ010000005.1"/>
</dbReference>
<dbReference type="Gene3D" id="3.40.50.10880">
    <property type="entry name" value="Uncharacterised protein PF01937, DUF89, domain 3"/>
    <property type="match status" value="1"/>
</dbReference>
<dbReference type="EMBL" id="JAFBDQ010000005">
    <property type="protein sequence ID" value="MBM7556378.1"/>
    <property type="molecule type" value="Genomic_DNA"/>
</dbReference>
<dbReference type="SUPFAM" id="SSF111321">
    <property type="entry name" value="AF1104-like"/>
    <property type="match status" value="1"/>
</dbReference>
<organism evidence="2 3">
    <name type="scientific">Halanaerobacter jeridensis</name>
    <dbReference type="NCBI Taxonomy" id="706427"/>
    <lineage>
        <taxon>Bacteria</taxon>
        <taxon>Bacillati</taxon>
        <taxon>Bacillota</taxon>
        <taxon>Clostridia</taxon>
        <taxon>Halanaerobiales</taxon>
        <taxon>Halobacteroidaceae</taxon>
        <taxon>Halanaerobacter</taxon>
    </lineage>
</organism>
<dbReference type="PIRSF" id="PIRSF006593">
    <property type="entry name" value="UCP006593"/>
    <property type="match status" value="1"/>
</dbReference>
<dbReference type="Proteomes" id="UP000774000">
    <property type="component" value="Unassembled WGS sequence"/>
</dbReference>
<evidence type="ECO:0000313" key="2">
    <source>
        <dbReference type="EMBL" id="MBM7556378.1"/>
    </source>
</evidence>
<proteinExistence type="predicted"/>
<name>A0A938XNZ0_9FIRM</name>
<dbReference type="AlphaFoldDB" id="A0A938XNZ0"/>
<dbReference type="InterPro" id="IPR014444">
    <property type="entry name" value="PH1575-like"/>
</dbReference>
<protein>
    <submittedName>
        <fullName evidence="2">Uncharacterized protein with ATP-grasp and redox domains</fullName>
    </submittedName>
</protein>